<evidence type="ECO:0008006" key="3">
    <source>
        <dbReference type="Google" id="ProtNLM"/>
    </source>
</evidence>
<name>A0A3D8PKV7_9BACI</name>
<evidence type="ECO:0000313" key="2">
    <source>
        <dbReference type="Proteomes" id="UP000256520"/>
    </source>
</evidence>
<dbReference type="Proteomes" id="UP000256520">
    <property type="component" value="Unassembled WGS sequence"/>
</dbReference>
<dbReference type="EMBL" id="PIOD01000021">
    <property type="protein sequence ID" value="RDW15889.1"/>
    <property type="molecule type" value="Genomic_DNA"/>
</dbReference>
<protein>
    <recommendedName>
        <fullName evidence="3">YppG-like protein</fullName>
    </recommendedName>
</protein>
<evidence type="ECO:0000313" key="1">
    <source>
        <dbReference type="EMBL" id="RDW15889.1"/>
    </source>
</evidence>
<comment type="caution">
    <text evidence="1">The sequence shown here is derived from an EMBL/GenBank/DDBJ whole genome shotgun (WGS) entry which is preliminary data.</text>
</comment>
<accession>A0A3D8PKV7</accession>
<organism evidence="1 2">
    <name type="scientific">Oceanobacillus chungangensis</name>
    <dbReference type="NCBI Taxonomy" id="1229152"/>
    <lineage>
        <taxon>Bacteria</taxon>
        <taxon>Bacillati</taxon>
        <taxon>Bacillota</taxon>
        <taxon>Bacilli</taxon>
        <taxon>Bacillales</taxon>
        <taxon>Bacillaceae</taxon>
        <taxon>Oceanobacillus</taxon>
    </lineage>
</organism>
<dbReference type="OrthoDB" id="2890507at2"/>
<proteinExistence type="predicted"/>
<dbReference type="RefSeq" id="WP_115750770.1">
    <property type="nucleotide sequence ID" value="NZ_PIOD01000021.1"/>
</dbReference>
<reference evidence="2" key="1">
    <citation type="submission" date="2017-11" db="EMBL/GenBank/DDBJ databases">
        <authorList>
            <person name="Zhu W."/>
        </authorList>
    </citation>
    <scope>NUCLEOTIDE SEQUENCE [LARGE SCALE GENOMIC DNA]</scope>
    <source>
        <strain evidence="2">CAU 1051</strain>
    </source>
</reference>
<dbReference type="InterPro" id="IPR025555">
    <property type="entry name" value="YppG"/>
</dbReference>
<sequence length="74" mass="9095">MFPPRQRRPQYPYPRTRYQRPRIQRGQAPNNLRLSTLFQDNEGKFDVNRIFTSINQMEKTYKQVSPFISKFMKR</sequence>
<keyword evidence="2" id="KW-1185">Reference proteome</keyword>
<gene>
    <name evidence="1" type="ORF">CWR45_15435</name>
</gene>
<dbReference type="Pfam" id="PF14179">
    <property type="entry name" value="YppG"/>
    <property type="match status" value="1"/>
</dbReference>
<dbReference type="AlphaFoldDB" id="A0A3D8PKV7"/>